<dbReference type="GO" id="GO:0005576">
    <property type="term" value="C:extracellular region"/>
    <property type="evidence" value="ECO:0007669"/>
    <property type="project" value="UniProtKB-SubCell"/>
</dbReference>
<dbReference type="PANTHER" id="PTHR24253:SF103">
    <property type="entry name" value="TRANSMEMBRANE PROTEASE SERINE 7"/>
    <property type="match status" value="1"/>
</dbReference>
<name>A0A835GEE4_SPOEX</name>
<dbReference type="PRINTS" id="PR00722">
    <property type="entry name" value="CHYMOTRYPSIN"/>
</dbReference>
<dbReference type="InterPro" id="IPR009003">
    <property type="entry name" value="Peptidase_S1_PA"/>
</dbReference>
<dbReference type="GO" id="GO:0004252">
    <property type="term" value="F:serine-type endopeptidase activity"/>
    <property type="evidence" value="ECO:0007669"/>
    <property type="project" value="InterPro"/>
</dbReference>
<dbReference type="CDD" id="cd00190">
    <property type="entry name" value="Tryp_SPc"/>
    <property type="match status" value="1"/>
</dbReference>
<dbReference type="Pfam" id="PF00089">
    <property type="entry name" value="Trypsin"/>
    <property type="match status" value="1"/>
</dbReference>
<evidence type="ECO:0000256" key="1">
    <source>
        <dbReference type="ARBA" id="ARBA00004239"/>
    </source>
</evidence>
<dbReference type="InterPro" id="IPR018114">
    <property type="entry name" value="TRYPSIN_HIS"/>
</dbReference>
<dbReference type="PANTHER" id="PTHR24253">
    <property type="entry name" value="TRANSMEMBRANE PROTEASE SERINE"/>
    <property type="match status" value="1"/>
</dbReference>
<dbReference type="Proteomes" id="UP000814243">
    <property type="component" value="Unassembled WGS sequence"/>
</dbReference>
<dbReference type="EMBL" id="JACKWZ010000154">
    <property type="protein sequence ID" value="KAF9413594.1"/>
    <property type="molecule type" value="Genomic_DNA"/>
</dbReference>
<evidence type="ECO:0000256" key="2">
    <source>
        <dbReference type="ARBA" id="ARBA00022656"/>
    </source>
</evidence>
<keyword evidence="4" id="KW-1199">Hemostasis impairing toxin</keyword>
<evidence type="ECO:0000256" key="3">
    <source>
        <dbReference type="ARBA" id="ARBA00023157"/>
    </source>
</evidence>
<dbReference type="SUPFAM" id="SSF50494">
    <property type="entry name" value="Trypsin-like serine proteases"/>
    <property type="match status" value="1"/>
</dbReference>
<reference evidence="10" key="2">
    <citation type="journal article" date="2021" name="G3 (Bethesda)">
        <title>Genome and transcriptome analysis of the beet armyworm Spodoptera exigua reveals targets for pest control. .</title>
        <authorList>
            <person name="Simon S."/>
            <person name="Breeschoten T."/>
            <person name="Jansen H.J."/>
            <person name="Dirks R.P."/>
            <person name="Schranz M.E."/>
            <person name="Ros V.I.D."/>
        </authorList>
    </citation>
    <scope>NUCLEOTIDE SEQUENCE</scope>
    <source>
        <strain evidence="10">TB_SE_WUR_2020</strain>
    </source>
</reference>
<evidence type="ECO:0000259" key="8">
    <source>
        <dbReference type="PROSITE" id="PS50240"/>
    </source>
</evidence>
<evidence type="ECO:0000313" key="11">
    <source>
        <dbReference type="Proteomes" id="UP000648187"/>
    </source>
</evidence>
<proteinExistence type="predicted"/>
<dbReference type="GO" id="GO:0006508">
    <property type="term" value="P:proteolysis"/>
    <property type="evidence" value="ECO:0007669"/>
    <property type="project" value="InterPro"/>
</dbReference>
<dbReference type="PROSITE" id="PS00134">
    <property type="entry name" value="TRYPSIN_HIS"/>
    <property type="match status" value="1"/>
</dbReference>
<dbReference type="Proteomes" id="UP000648187">
    <property type="component" value="Unassembled WGS sequence"/>
</dbReference>
<dbReference type="InterPro" id="IPR043504">
    <property type="entry name" value="Peptidase_S1_PA_chymotrypsin"/>
</dbReference>
<evidence type="ECO:0000256" key="4">
    <source>
        <dbReference type="ARBA" id="ARBA00023240"/>
    </source>
</evidence>
<evidence type="ECO:0000256" key="5">
    <source>
        <dbReference type="ARBA" id="ARBA00055534"/>
    </source>
</evidence>
<evidence type="ECO:0000256" key="6">
    <source>
        <dbReference type="ARBA" id="ARBA00084094"/>
    </source>
</evidence>
<dbReference type="FunFam" id="2.40.10.10:FF:000068">
    <property type="entry name" value="transmembrane protease serine 2"/>
    <property type="match status" value="1"/>
</dbReference>
<dbReference type="GO" id="GO:0090729">
    <property type="term" value="F:toxin activity"/>
    <property type="evidence" value="ECO:0007669"/>
    <property type="project" value="UniProtKB-KW"/>
</dbReference>
<evidence type="ECO:0000313" key="9">
    <source>
        <dbReference type="EMBL" id="KAF9413594.1"/>
    </source>
</evidence>
<feature type="domain" description="Peptidase S1" evidence="8">
    <location>
        <begin position="13"/>
        <end position="267"/>
    </location>
</feature>
<sequence>MHVLTFLSLSTAVVLGLPSDLQRVTGPNTEIEKYPSTANLQRWHPIQHGFLQDCGGTILNNRAVLTAAHCVAGDSISQWRIFIGSSYSFPALSDRQVHSVNRIIIHPLYSSRTLGHNIAILHSPTTFTFSNRARPASIAGPNYNIAENETVWAVGWGHPFNCLEPLSLTHERRVIPYFLREIQQVIINQNICRNNYAARNIAITDNMLCAGWHTDGHGHCNRDSGGPLYHNGVVVGVFSFSIGIAQANFPSVHTRVSHYASWIQTNA</sequence>
<protein>
    <recommendedName>
        <fullName evidence="8">Peptidase S1 domain-containing protein</fullName>
    </recommendedName>
</protein>
<keyword evidence="3" id="KW-1015">Disulfide bond</keyword>
<keyword evidence="11" id="KW-1185">Reference proteome</keyword>
<dbReference type="Gene3D" id="2.40.10.10">
    <property type="entry name" value="Trypsin-like serine proteases"/>
    <property type="match status" value="1"/>
</dbReference>
<dbReference type="PROSITE" id="PS50240">
    <property type="entry name" value="TRYPSIN_DOM"/>
    <property type="match status" value="1"/>
</dbReference>
<comment type="caution">
    <text evidence="9">The sequence shown here is derived from an EMBL/GenBank/DDBJ whole genome shotgun (WGS) entry which is preliminary data.</text>
</comment>
<accession>A0A835GEE4</accession>
<keyword evidence="7" id="KW-0732">Signal</keyword>
<organism evidence="9 11">
    <name type="scientific">Spodoptera exigua</name>
    <name type="common">Beet armyworm</name>
    <name type="synonym">Noctua fulgens</name>
    <dbReference type="NCBI Taxonomy" id="7107"/>
    <lineage>
        <taxon>Eukaryota</taxon>
        <taxon>Metazoa</taxon>
        <taxon>Ecdysozoa</taxon>
        <taxon>Arthropoda</taxon>
        <taxon>Hexapoda</taxon>
        <taxon>Insecta</taxon>
        <taxon>Pterygota</taxon>
        <taxon>Neoptera</taxon>
        <taxon>Endopterygota</taxon>
        <taxon>Lepidoptera</taxon>
        <taxon>Glossata</taxon>
        <taxon>Ditrysia</taxon>
        <taxon>Noctuoidea</taxon>
        <taxon>Noctuidae</taxon>
        <taxon>Amphipyrinae</taxon>
        <taxon>Spodoptera</taxon>
    </lineage>
</organism>
<dbReference type="AlphaFoldDB" id="A0A835GEE4"/>
<dbReference type="InterPro" id="IPR001254">
    <property type="entry name" value="Trypsin_dom"/>
</dbReference>
<comment type="function">
    <text evidence="5">Fibrinolytic activity; shows preferential cleavage of Arg-Gly bonds in all three fibrinogen chains. Contact with the caterpillars causes severe bleeding, due the anticoagulant effect of the protein.</text>
</comment>
<feature type="chain" id="PRO_5044132893" description="Peptidase S1 domain-containing protein" evidence="7">
    <location>
        <begin position="17"/>
        <end position="267"/>
    </location>
</feature>
<comment type="subcellular location">
    <subcellularLocation>
        <location evidence="1">Secreted</location>
        <location evidence="1">Extracellular space</location>
    </subcellularLocation>
</comment>
<dbReference type="InterPro" id="IPR001314">
    <property type="entry name" value="Peptidase_S1A"/>
</dbReference>
<keyword evidence="6" id="KW-1205">Fibrinolytic toxin</keyword>
<dbReference type="EMBL" id="JACEFF010000914">
    <property type="protein sequence ID" value="KAH9628352.1"/>
    <property type="molecule type" value="Genomic_DNA"/>
</dbReference>
<evidence type="ECO:0000256" key="7">
    <source>
        <dbReference type="SAM" id="SignalP"/>
    </source>
</evidence>
<feature type="signal peptide" evidence="7">
    <location>
        <begin position="1"/>
        <end position="16"/>
    </location>
</feature>
<evidence type="ECO:0000313" key="10">
    <source>
        <dbReference type="EMBL" id="KAH9628352.1"/>
    </source>
</evidence>
<dbReference type="SMART" id="SM00020">
    <property type="entry name" value="Tryp_SPc"/>
    <property type="match status" value="1"/>
</dbReference>
<keyword evidence="2" id="KW-0800">Toxin</keyword>
<gene>
    <name evidence="10" type="ORF">HF086_015882</name>
    <name evidence="9" type="ORF">HW555_008239</name>
</gene>
<reference evidence="9" key="1">
    <citation type="submission" date="2020-08" db="EMBL/GenBank/DDBJ databases">
        <title>Spodoptera exigua strain:BAW_Kor-Di-RS1 Genome sequencing and assembly.</title>
        <authorList>
            <person name="Kim J."/>
            <person name="Nam H.Y."/>
            <person name="Kwon M."/>
            <person name="Choi J.H."/>
            <person name="Cho S.R."/>
            <person name="Kim G.-H."/>
        </authorList>
    </citation>
    <scope>NUCLEOTIDE SEQUENCE</scope>
    <source>
        <strain evidence="9">BAW_Kor-Di-RS1</strain>
        <tissue evidence="9">Whole-body</tissue>
    </source>
</reference>